<name>A0A5B7EBT8_PORTR</name>
<dbReference type="Proteomes" id="UP000324222">
    <property type="component" value="Unassembled WGS sequence"/>
</dbReference>
<dbReference type="EMBL" id="VSRR010002482">
    <property type="protein sequence ID" value="MPC31670.1"/>
    <property type="molecule type" value="Genomic_DNA"/>
</dbReference>
<comment type="caution">
    <text evidence="1">The sequence shown here is derived from an EMBL/GenBank/DDBJ whole genome shotgun (WGS) entry which is preliminary data.</text>
</comment>
<evidence type="ECO:0000313" key="1">
    <source>
        <dbReference type="EMBL" id="MPC31670.1"/>
    </source>
</evidence>
<keyword evidence="2" id="KW-1185">Reference proteome</keyword>
<gene>
    <name evidence="1" type="ORF">E2C01_024966</name>
</gene>
<accession>A0A5B7EBT8</accession>
<proteinExistence type="predicted"/>
<organism evidence="1 2">
    <name type="scientific">Portunus trituberculatus</name>
    <name type="common">Swimming crab</name>
    <name type="synonym">Neptunus trituberculatus</name>
    <dbReference type="NCBI Taxonomy" id="210409"/>
    <lineage>
        <taxon>Eukaryota</taxon>
        <taxon>Metazoa</taxon>
        <taxon>Ecdysozoa</taxon>
        <taxon>Arthropoda</taxon>
        <taxon>Crustacea</taxon>
        <taxon>Multicrustacea</taxon>
        <taxon>Malacostraca</taxon>
        <taxon>Eumalacostraca</taxon>
        <taxon>Eucarida</taxon>
        <taxon>Decapoda</taxon>
        <taxon>Pleocyemata</taxon>
        <taxon>Brachyura</taxon>
        <taxon>Eubrachyura</taxon>
        <taxon>Portunoidea</taxon>
        <taxon>Portunidae</taxon>
        <taxon>Portuninae</taxon>
        <taxon>Portunus</taxon>
    </lineage>
</organism>
<sequence length="75" mass="8490">MQGQLAGGGEVSQAPPPHSYLSNIRFPWHYFRGRGTCFTVSSVTPSPLYLTRGLREISQGEQNIKEKIHLKCWFP</sequence>
<reference evidence="1 2" key="1">
    <citation type="submission" date="2019-05" db="EMBL/GenBank/DDBJ databases">
        <title>Another draft genome of Portunus trituberculatus and its Hox gene families provides insights of decapod evolution.</title>
        <authorList>
            <person name="Jeong J.-H."/>
            <person name="Song I."/>
            <person name="Kim S."/>
            <person name="Choi T."/>
            <person name="Kim D."/>
            <person name="Ryu S."/>
            <person name="Kim W."/>
        </authorList>
    </citation>
    <scope>NUCLEOTIDE SEQUENCE [LARGE SCALE GENOMIC DNA]</scope>
    <source>
        <tissue evidence="1">Muscle</tissue>
    </source>
</reference>
<dbReference type="AlphaFoldDB" id="A0A5B7EBT8"/>
<protein>
    <submittedName>
        <fullName evidence="1">Uncharacterized protein</fullName>
    </submittedName>
</protein>
<evidence type="ECO:0000313" key="2">
    <source>
        <dbReference type="Proteomes" id="UP000324222"/>
    </source>
</evidence>